<dbReference type="Pfam" id="PF00288">
    <property type="entry name" value="GHMP_kinases_N"/>
    <property type="match status" value="1"/>
</dbReference>
<sequence>MSPDAALTRRTREMIRQVAHAPGPDALIVDAPARLHLGFMDPGGSLGRRYASLGLVIGGLNTRIGIAAAAHNRVEVAAGVDAAECERLQRHLDTLQARTGRDLPLRVTLLRAPPAHSGFGSGTQLALALGHAFARHHRLDMGSADIAGLLGRGERSGVGIAGFDRGGLLLDCGPGADGSAAPLVSRIEFPEAWRVVLVLDGRATGLCGSAEREAMAALPPFPRERAADICHQVLMRVLPGAIERDFAPFAEGVSAIQRLMGGYFAPAQGGSMYTSRAVGRVIDWISRHRLAAVGQSSWGPTGFAILPGEDEAERAVDAARGAGVVDPALRILIAGGRNHGARICAAADFRSDPGD</sequence>
<dbReference type="Proteomes" id="UP001595974">
    <property type="component" value="Unassembled WGS sequence"/>
</dbReference>
<evidence type="ECO:0000256" key="1">
    <source>
        <dbReference type="ARBA" id="ARBA00022777"/>
    </source>
</evidence>
<feature type="domain" description="GHMP kinase C-terminal" evidence="3">
    <location>
        <begin position="239"/>
        <end position="321"/>
    </location>
</feature>
<dbReference type="PIRSF" id="PIRSF004884">
    <property type="entry name" value="Sugar_kin_arch"/>
    <property type="match status" value="1"/>
</dbReference>
<feature type="domain" description="GHMP kinase N-terminal" evidence="2">
    <location>
        <begin position="92"/>
        <end position="158"/>
    </location>
</feature>
<name>A0ABW1ALJ8_9RHOO</name>
<reference evidence="5" key="1">
    <citation type="journal article" date="2019" name="Int. J. Syst. Evol. Microbiol.">
        <title>The Global Catalogue of Microorganisms (GCM) 10K type strain sequencing project: providing services to taxonomists for standard genome sequencing and annotation.</title>
        <authorList>
            <consortium name="The Broad Institute Genomics Platform"/>
            <consortium name="The Broad Institute Genome Sequencing Center for Infectious Disease"/>
            <person name="Wu L."/>
            <person name="Ma J."/>
        </authorList>
    </citation>
    <scope>NUCLEOTIDE SEQUENCE [LARGE SCALE GENOMIC DNA]</scope>
    <source>
        <strain evidence="5">SHR3</strain>
    </source>
</reference>
<comment type="caution">
    <text evidence="4">The sequence shown here is derived from an EMBL/GenBank/DDBJ whole genome shotgun (WGS) entry which is preliminary data.</text>
</comment>
<dbReference type="NCBIfam" id="TIGR00144">
    <property type="entry name" value="beta_RFAP_syn"/>
    <property type="match status" value="1"/>
</dbReference>
<dbReference type="SUPFAM" id="SSF54211">
    <property type="entry name" value="Ribosomal protein S5 domain 2-like"/>
    <property type="match status" value="1"/>
</dbReference>
<dbReference type="InterPro" id="IPR013750">
    <property type="entry name" value="GHMP_kinase_C_dom"/>
</dbReference>
<evidence type="ECO:0000313" key="4">
    <source>
        <dbReference type="EMBL" id="MFC5768049.1"/>
    </source>
</evidence>
<dbReference type="InterPro" id="IPR004422">
    <property type="entry name" value="RFAP_synthase"/>
</dbReference>
<keyword evidence="1" id="KW-0808">Transferase</keyword>
<evidence type="ECO:0000313" key="5">
    <source>
        <dbReference type="Proteomes" id="UP001595974"/>
    </source>
</evidence>
<gene>
    <name evidence="4" type="ORF">ACFPTN_01550</name>
</gene>
<keyword evidence="5" id="KW-1185">Reference proteome</keyword>
<evidence type="ECO:0000259" key="2">
    <source>
        <dbReference type="Pfam" id="PF00288"/>
    </source>
</evidence>
<dbReference type="EMBL" id="JBHSOG010000007">
    <property type="protein sequence ID" value="MFC5768049.1"/>
    <property type="molecule type" value="Genomic_DNA"/>
</dbReference>
<keyword evidence="1" id="KW-0418">Kinase</keyword>
<proteinExistence type="predicted"/>
<dbReference type="RefSeq" id="WP_232516398.1">
    <property type="nucleotide sequence ID" value="NZ_JBHSOG010000007.1"/>
</dbReference>
<evidence type="ECO:0000259" key="3">
    <source>
        <dbReference type="Pfam" id="PF08544"/>
    </source>
</evidence>
<dbReference type="Pfam" id="PF08544">
    <property type="entry name" value="GHMP_kinases_C"/>
    <property type="match status" value="1"/>
</dbReference>
<dbReference type="InterPro" id="IPR020568">
    <property type="entry name" value="Ribosomal_Su5_D2-typ_SF"/>
</dbReference>
<accession>A0ABW1ALJ8</accession>
<dbReference type="InterPro" id="IPR006204">
    <property type="entry name" value="GHMP_kinase_N_dom"/>
</dbReference>
<protein>
    <submittedName>
        <fullName evidence="4">Beta-ribofuranosylaminobenzene 5'-phosphate synthase family protein</fullName>
    </submittedName>
</protein>
<organism evidence="4 5">
    <name type="scientific">Thauera sinica</name>
    <dbReference type="NCBI Taxonomy" id="2665146"/>
    <lineage>
        <taxon>Bacteria</taxon>
        <taxon>Pseudomonadati</taxon>
        <taxon>Pseudomonadota</taxon>
        <taxon>Betaproteobacteria</taxon>
        <taxon>Rhodocyclales</taxon>
        <taxon>Zoogloeaceae</taxon>
        <taxon>Thauera</taxon>
    </lineage>
</organism>